<dbReference type="EMBL" id="GDHC01016491">
    <property type="protein sequence ID" value="JAQ02138.1"/>
    <property type="molecule type" value="Transcribed_RNA"/>
</dbReference>
<gene>
    <name evidence="1" type="ORF">g.17125</name>
</gene>
<accession>A0A146L190</accession>
<protein>
    <submittedName>
        <fullName evidence="1">Uncharacterized protein</fullName>
    </submittedName>
</protein>
<evidence type="ECO:0000313" key="1">
    <source>
        <dbReference type="EMBL" id="JAQ02138.1"/>
    </source>
</evidence>
<dbReference type="AlphaFoldDB" id="A0A146L190"/>
<proteinExistence type="predicted"/>
<sequence length="140" mass="15545">MAPLASNSCSCRRPPSPFQSPILYRRFSTSPAFRTLQQESSHKMRAGDELLCGYKERVRARLQELMVQEGYIPSHPLVTATSLHLNLSTASEVAANYGASNNAVSYYQGCDLFYRVPQRAATPLSECDDSPRPKTTTITL</sequence>
<organism evidence="1">
    <name type="scientific">Lygus hesperus</name>
    <name type="common">Western plant bug</name>
    <dbReference type="NCBI Taxonomy" id="30085"/>
    <lineage>
        <taxon>Eukaryota</taxon>
        <taxon>Metazoa</taxon>
        <taxon>Ecdysozoa</taxon>
        <taxon>Arthropoda</taxon>
        <taxon>Hexapoda</taxon>
        <taxon>Insecta</taxon>
        <taxon>Pterygota</taxon>
        <taxon>Neoptera</taxon>
        <taxon>Paraneoptera</taxon>
        <taxon>Hemiptera</taxon>
        <taxon>Heteroptera</taxon>
        <taxon>Panheteroptera</taxon>
        <taxon>Cimicomorpha</taxon>
        <taxon>Miridae</taxon>
        <taxon>Mirini</taxon>
        <taxon>Lygus</taxon>
    </lineage>
</organism>
<reference evidence="1" key="1">
    <citation type="journal article" date="2016" name="Gigascience">
        <title>De novo construction of an expanded transcriptome assembly for the western tarnished plant bug, Lygus hesperus.</title>
        <authorList>
            <person name="Tassone E.E."/>
            <person name="Geib S.M."/>
            <person name="Hall B."/>
            <person name="Fabrick J.A."/>
            <person name="Brent C.S."/>
            <person name="Hull J.J."/>
        </authorList>
    </citation>
    <scope>NUCLEOTIDE SEQUENCE</scope>
</reference>
<name>A0A146L190_LYGHE</name>